<evidence type="ECO:0000313" key="3">
    <source>
        <dbReference type="Proteomes" id="UP001249851"/>
    </source>
</evidence>
<evidence type="ECO:0000256" key="1">
    <source>
        <dbReference type="SAM" id="MobiDB-lite"/>
    </source>
</evidence>
<dbReference type="EMBL" id="JARQWQ010000139">
    <property type="protein sequence ID" value="KAK2548749.1"/>
    <property type="molecule type" value="Genomic_DNA"/>
</dbReference>
<evidence type="ECO:0000313" key="2">
    <source>
        <dbReference type="EMBL" id="KAK2548749.1"/>
    </source>
</evidence>
<keyword evidence="3" id="KW-1185">Reference proteome</keyword>
<sequence length="334" mass="36891">MNNAYQIQARLFVIGEEEVESSEGITQRDLAMAMYALSITPLIRGLRSDELSVKHVWFADDCTGVGKVKPLRRRWQCLSTASSQMGYYPNAKFAKPWATALAGRQNLVRVANGSEILGELGLGSVNPLHVKTDSGGAGGRDHSGSNGCEGDGIKRRGAPLSMDMTPQEVLVSHCSLAVVTVPRATGLDFPGRESGIMPEIWFDENDEKIKDALHAKNKSYIEWQNDPSSVAKRGRFKTIQTKVQSDLRQMQDQWWQDKAAEVQRYAATHNTKEFFSSLKTVSAAPPTVIRRCHPDQGPRGTQQALVRALQQLAQQTLSCQLRYVGPDPPVASKR</sequence>
<gene>
    <name evidence="2" type="ORF">P5673_030998</name>
</gene>
<organism evidence="2 3">
    <name type="scientific">Acropora cervicornis</name>
    <name type="common">Staghorn coral</name>
    <dbReference type="NCBI Taxonomy" id="6130"/>
    <lineage>
        <taxon>Eukaryota</taxon>
        <taxon>Metazoa</taxon>
        <taxon>Cnidaria</taxon>
        <taxon>Anthozoa</taxon>
        <taxon>Hexacorallia</taxon>
        <taxon>Scleractinia</taxon>
        <taxon>Astrocoeniina</taxon>
        <taxon>Acroporidae</taxon>
        <taxon>Acropora</taxon>
    </lineage>
</organism>
<dbReference type="AlphaFoldDB" id="A0AAD9USV2"/>
<reference evidence="2" key="1">
    <citation type="journal article" date="2023" name="G3 (Bethesda)">
        <title>Whole genome assembly and annotation of the endangered Caribbean coral Acropora cervicornis.</title>
        <authorList>
            <person name="Selwyn J.D."/>
            <person name="Vollmer S.V."/>
        </authorList>
    </citation>
    <scope>NUCLEOTIDE SEQUENCE</scope>
    <source>
        <strain evidence="2">K2</strain>
    </source>
</reference>
<protein>
    <submittedName>
        <fullName evidence="2">Uncharacterized protein</fullName>
    </submittedName>
</protein>
<dbReference type="Proteomes" id="UP001249851">
    <property type="component" value="Unassembled WGS sequence"/>
</dbReference>
<reference evidence="2" key="2">
    <citation type="journal article" date="2023" name="Science">
        <title>Genomic signatures of disease resistance in endangered staghorn corals.</title>
        <authorList>
            <person name="Vollmer S.V."/>
            <person name="Selwyn J.D."/>
            <person name="Despard B.A."/>
            <person name="Roesel C.L."/>
        </authorList>
    </citation>
    <scope>NUCLEOTIDE SEQUENCE</scope>
    <source>
        <strain evidence="2">K2</strain>
    </source>
</reference>
<feature type="region of interest" description="Disordered" evidence="1">
    <location>
        <begin position="132"/>
        <end position="158"/>
    </location>
</feature>
<proteinExistence type="predicted"/>
<accession>A0AAD9USV2</accession>
<name>A0AAD9USV2_ACRCE</name>
<comment type="caution">
    <text evidence="2">The sequence shown here is derived from an EMBL/GenBank/DDBJ whole genome shotgun (WGS) entry which is preliminary data.</text>
</comment>